<evidence type="ECO:0000256" key="3">
    <source>
        <dbReference type="ARBA" id="ARBA00022692"/>
    </source>
</evidence>
<sequence>MVAVRNGCFTAAGLFTRALRPQPALRRPLALTAGFAARPIGTPAARRFLSVLPARTPAKVGVARRFFSPNSVLSAPRFFSANAALADDGVLAGEAAEPAIAPSSVGWWLLASAGLVYAIVVVGGLTRLTESGLSITEWKPVTGIVPPLSDAAWEEEFAKYKNSPEFVQLNSRMNVDDFKRIFFMEWTHRLLGRLSGVALLLPYGYFLARGRLPRPLPGMIGGFVALIGAQGALGWYMVKSGLHEDLFEPGAVPRVSQYRLAAHLGLAVALYAGMLHAGLRVLWDNKFVRTGVWSGVSGKALPLALSALNEPRLKAFRRNVWFVTGMVLVTAISGAFVAGLDAGLVYNEFPTMGGRLAPPTDELFSLNYAKNENKSDIWRNMFENPTTVQFNHRVLAMSTYTAACALYFTSHRTSIRVLLPPLARKLASGMFFVANAQVLLGIGTLLYLVPVHLAATHQAGSVALLSTVLALGMALRSPSAAAMILRRGLR</sequence>
<dbReference type="InterPro" id="IPR003780">
    <property type="entry name" value="COX15/CtaA_fam"/>
</dbReference>
<dbReference type="PANTHER" id="PTHR23289:SF2">
    <property type="entry name" value="CYTOCHROME C OXIDASE ASSEMBLY PROTEIN COX15 HOMOLOG"/>
    <property type="match status" value="1"/>
</dbReference>
<keyword evidence="4" id="KW-0479">Metal-binding</keyword>
<evidence type="ECO:0000313" key="13">
    <source>
        <dbReference type="EMBL" id="KZW03900.1"/>
    </source>
</evidence>
<comment type="catalytic activity">
    <reaction evidence="11">
        <text>Fe(II)-heme o + 2 A + H2O = Fe(II)-heme a + 2 AH2</text>
        <dbReference type="Rhea" id="RHEA:63388"/>
        <dbReference type="ChEBI" id="CHEBI:13193"/>
        <dbReference type="ChEBI" id="CHEBI:15377"/>
        <dbReference type="ChEBI" id="CHEBI:17499"/>
        <dbReference type="ChEBI" id="CHEBI:60530"/>
        <dbReference type="ChEBI" id="CHEBI:61715"/>
        <dbReference type="EC" id="1.17.99.9"/>
    </reaction>
    <physiologicalReaction direction="left-to-right" evidence="11">
        <dbReference type="Rhea" id="RHEA:63389"/>
    </physiologicalReaction>
</comment>
<evidence type="ECO:0000256" key="5">
    <source>
        <dbReference type="ARBA" id="ARBA00022989"/>
    </source>
</evidence>
<feature type="transmembrane region" description="Helical" evidence="12">
    <location>
        <begin position="320"/>
        <end position="340"/>
    </location>
</feature>
<dbReference type="PANTHER" id="PTHR23289">
    <property type="entry name" value="CYTOCHROME C OXIDASE ASSEMBLY PROTEIN COX15"/>
    <property type="match status" value="1"/>
</dbReference>
<dbReference type="AlphaFoldDB" id="A0A166BTI7"/>
<comment type="cofactor">
    <cofactor evidence="1">
        <name>heme b</name>
        <dbReference type="ChEBI" id="CHEBI:60344"/>
    </cofactor>
</comment>
<dbReference type="HAMAP" id="MF_01665">
    <property type="entry name" value="HemeA_synth_type2"/>
    <property type="match status" value="1"/>
</dbReference>
<dbReference type="GO" id="GO:0016653">
    <property type="term" value="F:oxidoreductase activity, acting on NAD(P)H, heme protein as acceptor"/>
    <property type="evidence" value="ECO:0007669"/>
    <property type="project" value="TreeGrafter"/>
</dbReference>
<evidence type="ECO:0000256" key="10">
    <source>
        <dbReference type="ARBA" id="ARBA00044501"/>
    </source>
</evidence>
<accession>A0A166BTI7</accession>
<dbReference type="GO" id="GO:0006784">
    <property type="term" value="P:heme A biosynthetic process"/>
    <property type="evidence" value="ECO:0007669"/>
    <property type="project" value="InterPro"/>
</dbReference>
<evidence type="ECO:0000256" key="11">
    <source>
        <dbReference type="ARBA" id="ARBA00048044"/>
    </source>
</evidence>
<evidence type="ECO:0000256" key="2">
    <source>
        <dbReference type="ARBA" id="ARBA00004141"/>
    </source>
</evidence>
<feature type="transmembrane region" description="Helical" evidence="12">
    <location>
        <begin position="461"/>
        <end position="485"/>
    </location>
</feature>
<evidence type="ECO:0000256" key="9">
    <source>
        <dbReference type="ARBA" id="ARBA00023136"/>
    </source>
</evidence>
<protein>
    <submittedName>
        <fullName evidence="13">COX15-CtaA-domain-containing protein</fullName>
    </submittedName>
</protein>
<dbReference type="GO" id="GO:0005743">
    <property type="term" value="C:mitochondrial inner membrane"/>
    <property type="evidence" value="ECO:0007669"/>
    <property type="project" value="TreeGrafter"/>
</dbReference>
<evidence type="ECO:0000256" key="12">
    <source>
        <dbReference type="SAM" id="Phobius"/>
    </source>
</evidence>
<dbReference type="Proteomes" id="UP000077266">
    <property type="component" value="Unassembled WGS sequence"/>
</dbReference>
<keyword evidence="14" id="KW-1185">Reference proteome</keyword>
<feature type="transmembrane region" description="Helical" evidence="12">
    <location>
        <begin position="390"/>
        <end position="408"/>
    </location>
</feature>
<dbReference type="InterPro" id="IPR023754">
    <property type="entry name" value="HemeA_Synthase_type2"/>
</dbReference>
<reference evidence="13 14" key="1">
    <citation type="journal article" date="2016" name="Mol. Biol. Evol.">
        <title>Comparative Genomics of Early-Diverging Mushroom-Forming Fungi Provides Insights into the Origins of Lignocellulose Decay Capabilities.</title>
        <authorList>
            <person name="Nagy L.G."/>
            <person name="Riley R."/>
            <person name="Tritt A."/>
            <person name="Adam C."/>
            <person name="Daum C."/>
            <person name="Floudas D."/>
            <person name="Sun H."/>
            <person name="Yadav J.S."/>
            <person name="Pangilinan J."/>
            <person name="Larsson K.H."/>
            <person name="Matsuura K."/>
            <person name="Barry K."/>
            <person name="Labutti K."/>
            <person name="Kuo R."/>
            <person name="Ohm R.A."/>
            <person name="Bhattacharya S.S."/>
            <person name="Shirouzu T."/>
            <person name="Yoshinaga Y."/>
            <person name="Martin F.M."/>
            <person name="Grigoriev I.V."/>
            <person name="Hibbett D.S."/>
        </authorList>
    </citation>
    <scope>NUCLEOTIDE SEQUENCE [LARGE SCALE GENOMIC DNA]</scope>
    <source>
        <strain evidence="13 14">HHB12029</strain>
    </source>
</reference>
<dbReference type="GO" id="GO:0046872">
    <property type="term" value="F:metal ion binding"/>
    <property type="evidence" value="ECO:0007669"/>
    <property type="project" value="UniProtKB-KW"/>
</dbReference>
<feature type="transmembrane region" description="Helical" evidence="12">
    <location>
        <begin position="105"/>
        <end position="125"/>
    </location>
</feature>
<evidence type="ECO:0000256" key="8">
    <source>
        <dbReference type="ARBA" id="ARBA00023133"/>
    </source>
</evidence>
<comment type="pathway">
    <text evidence="10">Porphyrin-containing compound metabolism; heme A biosynthesis; heme A from heme O: step 1/1.</text>
</comment>
<dbReference type="FunCoup" id="A0A166BTI7">
    <property type="interactions" value="663"/>
</dbReference>
<dbReference type="InParanoid" id="A0A166BTI7"/>
<feature type="transmembrane region" description="Helical" evidence="12">
    <location>
        <begin position="190"/>
        <end position="208"/>
    </location>
</feature>
<evidence type="ECO:0000313" key="14">
    <source>
        <dbReference type="Proteomes" id="UP000077266"/>
    </source>
</evidence>
<feature type="transmembrane region" description="Helical" evidence="12">
    <location>
        <begin position="429"/>
        <end position="449"/>
    </location>
</feature>
<keyword evidence="9 12" id="KW-0472">Membrane</keyword>
<dbReference type="GO" id="GO:0120547">
    <property type="term" value="F:heme A synthase activity"/>
    <property type="evidence" value="ECO:0007669"/>
    <property type="project" value="UniProtKB-EC"/>
</dbReference>
<gene>
    <name evidence="13" type="ORF">EXIGLDRAFT_715935</name>
</gene>
<evidence type="ECO:0000256" key="7">
    <source>
        <dbReference type="ARBA" id="ARBA00023004"/>
    </source>
</evidence>
<keyword evidence="8" id="KW-0350">Heme biosynthesis</keyword>
<dbReference type="OrthoDB" id="1726137at2759"/>
<keyword evidence="3 12" id="KW-0812">Transmembrane</keyword>
<comment type="subcellular location">
    <subcellularLocation>
        <location evidence="2">Membrane</location>
        <topology evidence="2">Multi-pass membrane protein</topology>
    </subcellularLocation>
</comment>
<evidence type="ECO:0000256" key="6">
    <source>
        <dbReference type="ARBA" id="ARBA00023002"/>
    </source>
</evidence>
<name>A0A166BTI7_EXIGL</name>
<evidence type="ECO:0000256" key="4">
    <source>
        <dbReference type="ARBA" id="ARBA00022723"/>
    </source>
</evidence>
<evidence type="ECO:0000256" key="1">
    <source>
        <dbReference type="ARBA" id="ARBA00001970"/>
    </source>
</evidence>
<dbReference type="Pfam" id="PF02628">
    <property type="entry name" value="COX15-CtaA"/>
    <property type="match status" value="1"/>
</dbReference>
<feature type="transmembrane region" description="Helical" evidence="12">
    <location>
        <begin position="258"/>
        <end position="279"/>
    </location>
</feature>
<proteinExistence type="inferred from homology"/>
<keyword evidence="5 12" id="KW-1133">Transmembrane helix</keyword>
<keyword evidence="6" id="KW-0560">Oxidoreductase</keyword>
<keyword evidence="7" id="KW-0408">Iron</keyword>
<feature type="transmembrane region" description="Helical" evidence="12">
    <location>
        <begin position="220"/>
        <end position="238"/>
    </location>
</feature>
<dbReference type="STRING" id="1314781.A0A166BTI7"/>
<organism evidence="13 14">
    <name type="scientific">Exidia glandulosa HHB12029</name>
    <dbReference type="NCBI Taxonomy" id="1314781"/>
    <lineage>
        <taxon>Eukaryota</taxon>
        <taxon>Fungi</taxon>
        <taxon>Dikarya</taxon>
        <taxon>Basidiomycota</taxon>
        <taxon>Agaricomycotina</taxon>
        <taxon>Agaricomycetes</taxon>
        <taxon>Auriculariales</taxon>
        <taxon>Exidiaceae</taxon>
        <taxon>Exidia</taxon>
    </lineage>
</organism>
<dbReference type="EMBL" id="KV425882">
    <property type="protein sequence ID" value="KZW03900.1"/>
    <property type="molecule type" value="Genomic_DNA"/>
</dbReference>